<name>A0ACB9QGH9_9MYRT</name>
<dbReference type="EMBL" id="CM042885">
    <property type="protein sequence ID" value="KAI4364947.1"/>
    <property type="molecule type" value="Genomic_DNA"/>
</dbReference>
<accession>A0ACB9QGH9</accession>
<evidence type="ECO:0000313" key="2">
    <source>
        <dbReference type="Proteomes" id="UP001057402"/>
    </source>
</evidence>
<organism evidence="1 2">
    <name type="scientific">Melastoma candidum</name>
    <dbReference type="NCBI Taxonomy" id="119954"/>
    <lineage>
        <taxon>Eukaryota</taxon>
        <taxon>Viridiplantae</taxon>
        <taxon>Streptophyta</taxon>
        <taxon>Embryophyta</taxon>
        <taxon>Tracheophyta</taxon>
        <taxon>Spermatophyta</taxon>
        <taxon>Magnoliopsida</taxon>
        <taxon>eudicotyledons</taxon>
        <taxon>Gunneridae</taxon>
        <taxon>Pentapetalae</taxon>
        <taxon>rosids</taxon>
        <taxon>malvids</taxon>
        <taxon>Myrtales</taxon>
        <taxon>Melastomataceae</taxon>
        <taxon>Melastomatoideae</taxon>
        <taxon>Melastomateae</taxon>
        <taxon>Melastoma</taxon>
    </lineage>
</organism>
<protein>
    <submittedName>
        <fullName evidence="1">Uncharacterized protein</fullName>
    </submittedName>
</protein>
<evidence type="ECO:0000313" key="1">
    <source>
        <dbReference type="EMBL" id="KAI4364947.1"/>
    </source>
</evidence>
<dbReference type="Proteomes" id="UP001057402">
    <property type="component" value="Chromosome 6"/>
</dbReference>
<sequence>MVKSSYVYLYHGCSQEKYPHGTTPFESNLNSLLSSVVSSSSHSSYNAFSIGNDTSPDSAIFGLYQCRGDLKLPDCSECVHSTVSQIGLACPYSYGASLQLDGCYVRYEHVDFLGRPDTSLRYNKCSRSVVTDDAEFLRRRDVVLAELRGDIGFHVSSSGSVSGFGQCLGDLSSSDCSTCISEAVNDLKTLCGSAAAGDVFLGQCHARYWASGYYNYASESSSGDRVGKAVTVIIGVVVALFVLVVLLSLCKKAMG</sequence>
<keyword evidence="2" id="KW-1185">Reference proteome</keyword>
<gene>
    <name evidence="1" type="ORF">MLD38_020978</name>
</gene>
<reference evidence="2" key="1">
    <citation type="journal article" date="2023" name="Front. Plant Sci.">
        <title>Chromosomal-level genome assembly of Melastoma candidum provides insights into trichome evolution.</title>
        <authorList>
            <person name="Zhong Y."/>
            <person name="Wu W."/>
            <person name="Sun C."/>
            <person name="Zou P."/>
            <person name="Liu Y."/>
            <person name="Dai S."/>
            <person name="Zhou R."/>
        </authorList>
    </citation>
    <scope>NUCLEOTIDE SEQUENCE [LARGE SCALE GENOMIC DNA]</scope>
</reference>
<proteinExistence type="predicted"/>
<comment type="caution">
    <text evidence="1">The sequence shown here is derived from an EMBL/GenBank/DDBJ whole genome shotgun (WGS) entry which is preliminary data.</text>
</comment>